<organism evidence="2 3">
    <name type="scientific">Leucothrix pacifica</name>
    <dbReference type="NCBI Taxonomy" id="1247513"/>
    <lineage>
        <taxon>Bacteria</taxon>
        <taxon>Pseudomonadati</taxon>
        <taxon>Pseudomonadota</taxon>
        <taxon>Gammaproteobacteria</taxon>
        <taxon>Thiotrichales</taxon>
        <taxon>Thiotrichaceae</taxon>
        <taxon>Leucothrix</taxon>
    </lineage>
</organism>
<dbReference type="OrthoDB" id="9797588at2"/>
<sequence length="218" mass="23279">MKQLLLISLSALLVSCGGGDKQATDTASPAKVADGTQQEVKQSWQSEHDKAALIEQAKLAVQALGGTLKGELQSAMKSGGPVNAMDVCNTKAPEIAKSVSADKNMAVSRVSLQNRNPVMGKANDWQDTVLNEFETRKASGEKPDTLAYANIVKTSDGHEEFRFMKAIPTGSLCLTCHGSELKPEVSAKLNELYPDDKATGFKEGDLRGAFVVVKQLAE</sequence>
<evidence type="ECO:0000313" key="3">
    <source>
        <dbReference type="Proteomes" id="UP000245539"/>
    </source>
</evidence>
<dbReference type="RefSeq" id="WP_109837990.1">
    <property type="nucleotide sequence ID" value="NZ_QGKM01000036.1"/>
</dbReference>
<dbReference type="PROSITE" id="PS51257">
    <property type="entry name" value="PROKAR_LIPOPROTEIN"/>
    <property type="match status" value="1"/>
</dbReference>
<evidence type="ECO:0000259" key="1">
    <source>
        <dbReference type="Pfam" id="PF11845"/>
    </source>
</evidence>
<dbReference type="InterPro" id="IPR021796">
    <property type="entry name" value="Tll0287-like_dom"/>
</dbReference>
<name>A0A317CDZ7_9GAMM</name>
<feature type="domain" description="Tll0287-like" evidence="1">
    <location>
        <begin position="36"/>
        <end position="212"/>
    </location>
</feature>
<proteinExistence type="predicted"/>
<dbReference type="Pfam" id="PF11845">
    <property type="entry name" value="Tll0287-like"/>
    <property type="match status" value="1"/>
</dbReference>
<keyword evidence="3" id="KW-1185">Reference proteome</keyword>
<dbReference type="EMBL" id="QGKM01000036">
    <property type="protein sequence ID" value="PWQ96599.1"/>
    <property type="molecule type" value="Genomic_DNA"/>
</dbReference>
<dbReference type="Proteomes" id="UP000245539">
    <property type="component" value="Unassembled WGS sequence"/>
</dbReference>
<accession>A0A317CDZ7</accession>
<evidence type="ECO:0000313" key="2">
    <source>
        <dbReference type="EMBL" id="PWQ96599.1"/>
    </source>
</evidence>
<gene>
    <name evidence="2" type="ORF">DKW60_12510</name>
</gene>
<reference evidence="2 3" key="1">
    <citation type="submission" date="2018-05" db="EMBL/GenBank/DDBJ databases">
        <title>Leucothrix arctica sp. nov., isolated from Arctic seawater.</title>
        <authorList>
            <person name="Choi A."/>
            <person name="Baek K."/>
        </authorList>
    </citation>
    <scope>NUCLEOTIDE SEQUENCE [LARGE SCALE GENOMIC DNA]</scope>
    <source>
        <strain evidence="2 3">JCM 18388</strain>
    </source>
</reference>
<protein>
    <submittedName>
        <fullName evidence="2">Glutamate synthase</fullName>
    </submittedName>
</protein>
<comment type="caution">
    <text evidence="2">The sequence shown here is derived from an EMBL/GenBank/DDBJ whole genome shotgun (WGS) entry which is preliminary data.</text>
</comment>
<dbReference type="AlphaFoldDB" id="A0A317CDZ7"/>